<organism evidence="1 2">
    <name type="scientific">Pseudomonas fluorescens</name>
    <dbReference type="NCBI Taxonomy" id="294"/>
    <lineage>
        <taxon>Bacteria</taxon>
        <taxon>Pseudomonadati</taxon>
        <taxon>Pseudomonadota</taxon>
        <taxon>Gammaproteobacteria</taxon>
        <taxon>Pseudomonadales</taxon>
        <taxon>Pseudomonadaceae</taxon>
        <taxon>Pseudomonas</taxon>
    </lineage>
</organism>
<gene>
    <name evidence="1" type="ORF">PS718_00484</name>
</gene>
<dbReference type="RefSeq" id="WP_191626386.1">
    <property type="nucleotide sequence ID" value="NZ_CABVHX010000001.1"/>
</dbReference>
<dbReference type="AlphaFoldDB" id="A0A5E7A6Y9"/>
<accession>A0A5E7A6Y9</accession>
<reference evidence="1 2" key="1">
    <citation type="submission" date="2019-09" db="EMBL/GenBank/DDBJ databases">
        <authorList>
            <person name="Chandra G."/>
            <person name="Truman W A."/>
        </authorList>
    </citation>
    <scope>NUCLEOTIDE SEQUENCE [LARGE SCALE GENOMIC DNA]</scope>
    <source>
        <strain evidence="1">PS718</strain>
    </source>
</reference>
<evidence type="ECO:0000313" key="1">
    <source>
        <dbReference type="EMBL" id="VVN71897.1"/>
    </source>
</evidence>
<protein>
    <submittedName>
        <fullName evidence="1">Uncharacterized protein</fullName>
    </submittedName>
</protein>
<sequence>MNIEHAVLPEADLTFKCMSHNKRDDGFITRYNIEVTDTRSEKVATISIEPRHLASARSMKTILLDRCLFYSVTQKKHDQMLLELFDSPDSQAESED</sequence>
<dbReference type="EMBL" id="CABVHX010000001">
    <property type="protein sequence ID" value="VVN71897.1"/>
    <property type="molecule type" value="Genomic_DNA"/>
</dbReference>
<proteinExistence type="predicted"/>
<dbReference type="Proteomes" id="UP000325375">
    <property type="component" value="Unassembled WGS sequence"/>
</dbReference>
<evidence type="ECO:0000313" key="2">
    <source>
        <dbReference type="Proteomes" id="UP000325375"/>
    </source>
</evidence>
<name>A0A5E7A6Y9_PSEFL</name>